<evidence type="ECO:0000259" key="6">
    <source>
        <dbReference type="SMART" id="SM00732"/>
    </source>
</evidence>
<dbReference type="SMART" id="SM00732">
    <property type="entry name" value="YqgFc"/>
    <property type="match status" value="1"/>
</dbReference>
<name>A0A6B1FTT2_9CHLR</name>
<evidence type="ECO:0000256" key="5">
    <source>
        <dbReference type="HAMAP-Rule" id="MF_00651"/>
    </source>
</evidence>
<dbReference type="PANTHER" id="PTHR33317">
    <property type="entry name" value="POLYNUCLEOTIDYL TRANSFERASE, RIBONUCLEASE H-LIKE SUPERFAMILY PROTEIN"/>
    <property type="match status" value="1"/>
</dbReference>
<dbReference type="InterPro" id="IPR037027">
    <property type="entry name" value="YqgF/RNaseH-like_dom_sf"/>
</dbReference>
<proteinExistence type="inferred from homology"/>
<keyword evidence="3 5" id="KW-0540">Nuclease</keyword>
<comment type="caution">
    <text evidence="7">The sequence shown here is derived from an EMBL/GenBank/DDBJ whole genome shotgun (WGS) entry which is preliminary data.</text>
</comment>
<dbReference type="EMBL" id="VYDA01000059">
    <property type="protein sequence ID" value="MYH60503.1"/>
    <property type="molecule type" value="Genomic_DNA"/>
</dbReference>
<dbReference type="InterPro" id="IPR006641">
    <property type="entry name" value="YqgF/RNaseH-like_dom"/>
</dbReference>
<gene>
    <name evidence="7" type="primary">ruvX</name>
    <name evidence="7" type="ORF">F4148_01595</name>
</gene>
<feature type="domain" description="YqgF/RNase H-like" evidence="6">
    <location>
        <begin position="14"/>
        <end position="120"/>
    </location>
</feature>
<evidence type="ECO:0000256" key="1">
    <source>
        <dbReference type="ARBA" id="ARBA00022490"/>
    </source>
</evidence>
<dbReference type="GO" id="GO:0016788">
    <property type="term" value="F:hydrolase activity, acting on ester bonds"/>
    <property type="evidence" value="ECO:0007669"/>
    <property type="project" value="UniProtKB-UniRule"/>
</dbReference>
<dbReference type="Gene3D" id="3.30.420.140">
    <property type="entry name" value="YqgF/RNase H-like domain"/>
    <property type="match status" value="1"/>
</dbReference>
<keyword evidence="1 5" id="KW-0963">Cytoplasm</keyword>
<dbReference type="PANTHER" id="PTHR33317:SF4">
    <property type="entry name" value="POLYNUCLEOTIDYL TRANSFERASE, RIBONUCLEASE H-LIKE SUPERFAMILY PROTEIN"/>
    <property type="match status" value="1"/>
</dbReference>
<dbReference type="EC" id="3.1.-.-" evidence="5"/>
<comment type="similarity">
    <text evidence="5">Belongs to the YqgF HJR family.</text>
</comment>
<protein>
    <recommendedName>
        <fullName evidence="5">Putative pre-16S rRNA nuclease</fullName>
        <ecNumber evidence="5">3.1.-.-</ecNumber>
    </recommendedName>
</protein>
<dbReference type="Pfam" id="PF03652">
    <property type="entry name" value="RuvX"/>
    <property type="match status" value="1"/>
</dbReference>
<dbReference type="InterPro" id="IPR005227">
    <property type="entry name" value="YqgF"/>
</dbReference>
<reference evidence="7" key="1">
    <citation type="submission" date="2019-09" db="EMBL/GenBank/DDBJ databases">
        <title>Characterisation of the sponge microbiome using genome-centric metagenomics.</title>
        <authorList>
            <person name="Engelberts J.P."/>
            <person name="Robbins S.J."/>
            <person name="De Goeij J.M."/>
            <person name="Aranda M."/>
            <person name="Bell S.C."/>
            <person name="Webster N.S."/>
        </authorList>
    </citation>
    <scope>NUCLEOTIDE SEQUENCE</scope>
    <source>
        <strain evidence="7">SB0675_bin_29</strain>
    </source>
</reference>
<comment type="subcellular location">
    <subcellularLocation>
        <location evidence="5">Cytoplasm</location>
    </subcellularLocation>
</comment>
<evidence type="ECO:0000256" key="2">
    <source>
        <dbReference type="ARBA" id="ARBA00022517"/>
    </source>
</evidence>
<sequence length="154" mass="17092">MTQPNRAKPSVPPGKIIALDVGDARIGVATCDPLRLTVRPLRTLLRHNRRTDFDALAKIYAEEEAVLVVCGLPYNMDGSEGPQAHRIRNWAARFTRALRNILGDDVPLVLWDERLSSFAANEWIAQEGPHPAGQDAIAAAVILRSYLDVQRTCR</sequence>
<dbReference type="HAMAP" id="MF_00651">
    <property type="entry name" value="Nuclease_YqgF"/>
    <property type="match status" value="1"/>
</dbReference>
<dbReference type="GO" id="GO:0004518">
    <property type="term" value="F:nuclease activity"/>
    <property type="evidence" value="ECO:0007669"/>
    <property type="project" value="UniProtKB-KW"/>
</dbReference>
<dbReference type="GO" id="GO:0005829">
    <property type="term" value="C:cytosol"/>
    <property type="evidence" value="ECO:0007669"/>
    <property type="project" value="TreeGrafter"/>
</dbReference>
<organism evidence="7">
    <name type="scientific">Caldilineaceae bacterium SB0675_bin_29</name>
    <dbReference type="NCBI Taxonomy" id="2605266"/>
    <lineage>
        <taxon>Bacteria</taxon>
        <taxon>Bacillati</taxon>
        <taxon>Chloroflexota</taxon>
        <taxon>Caldilineae</taxon>
        <taxon>Caldilineales</taxon>
        <taxon>Caldilineaceae</taxon>
    </lineage>
</organism>
<keyword evidence="4 5" id="KW-0378">Hydrolase</keyword>
<dbReference type="InterPro" id="IPR012337">
    <property type="entry name" value="RNaseH-like_sf"/>
</dbReference>
<accession>A0A6B1FTT2</accession>
<evidence type="ECO:0000256" key="3">
    <source>
        <dbReference type="ARBA" id="ARBA00022722"/>
    </source>
</evidence>
<keyword evidence="2 5" id="KW-0690">Ribosome biogenesis</keyword>
<dbReference type="CDD" id="cd16964">
    <property type="entry name" value="YqgF"/>
    <property type="match status" value="1"/>
</dbReference>
<evidence type="ECO:0000313" key="7">
    <source>
        <dbReference type="EMBL" id="MYH60503.1"/>
    </source>
</evidence>
<evidence type="ECO:0000256" key="4">
    <source>
        <dbReference type="ARBA" id="ARBA00022801"/>
    </source>
</evidence>
<dbReference type="NCBIfam" id="TIGR00250">
    <property type="entry name" value="RNAse_H_YqgF"/>
    <property type="match status" value="1"/>
</dbReference>
<dbReference type="GO" id="GO:0000967">
    <property type="term" value="P:rRNA 5'-end processing"/>
    <property type="evidence" value="ECO:0007669"/>
    <property type="project" value="UniProtKB-UniRule"/>
</dbReference>
<comment type="function">
    <text evidence="5">Could be a nuclease involved in processing of the 5'-end of pre-16S rRNA.</text>
</comment>
<dbReference type="SUPFAM" id="SSF53098">
    <property type="entry name" value="Ribonuclease H-like"/>
    <property type="match status" value="1"/>
</dbReference>
<dbReference type="AlphaFoldDB" id="A0A6B1FTT2"/>